<accession>A0A183APF1</accession>
<dbReference type="OrthoDB" id="6251906at2759"/>
<dbReference type="PANTHER" id="PTHR33327:SF3">
    <property type="entry name" value="RNA-DIRECTED DNA POLYMERASE"/>
    <property type="match status" value="1"/>
</dbReference>
<dbReference type="Proteomes" id="UP000272942">
    <property type="component" value="Unassembled WGS sequence"/>
</dbReference>
<name>A0A183APF1_9TREM</name>
<evidence type="ECO:0000313" key="3">
    <source>
        <dbReference type="WBParaSite" id="ECPE_0000886401-mRNA-1"/>
    </source>
</evidence>
<sequence length="122" mass="14045">MPEDPEAFLTLLESRSHGIRIAGQLSRYHKLLSVIQRGMPSNSRDIYMNTPAHVPYDLLKDALLRRMAICEDWSIQLLLSSIQLGNLNPSQLLQQMRALVGKTMLDDSILRQTWIQRRSPYV</sequence>
<dbReference type="WBParaSite" id="ECPE_0000886401-mRNA-1">
    <property type="protein sequence ID" value="ECPE_0000886401-mRNA-1"/>
    <property type="gene ID" value="ECPE_0000886401"/>
</dbReference>
<reference evidence="3" key="1">
    <citation type="submission" date="2016-06" db="UniProtKB">
        <authorList>
            <consortium name="WormBaseParasite"/>
        </authorList>
    </citation>
    <scope>IDENTIFICATION</scope>
</reference>
<keyword evidence="2" id="KW-1185">Reference proteome</keyword>
<proteinExistence type="predicted"/>
<organism evidence="3">
    <name type="scientific">Echinostoma caproni</name>
    <dbReference type="NCBI Taxonomy" id="27848"/>
    <lineage>
        <taxon>Eukaryota</taxon>
        <taxon>Metazoa</taxon>
        <taxon>Spiralia</taxon>
        <taxon>Lophotrochozoa</taxon>
        <taxon>Platyhelminthes</taxon>
        <taxon>Trematoda</taxon>
        <taxon>Digenea</taxon>
        <taxon>Plagiorchiida</taxon>
        <taxon>Echinostomata</taxon>
        <taxon>Echinostomatoidea</taxon>
        <taxon>Echinostomatidae</taxon>
        <taxon>Echinostoma</taxon>
    </lineage>
</organism>
<evidence type="ECO:0000313" key="2">
    <source>
        <dbReference type="Proteomes" id="UP000272942"/>
    </source>
</evidence>
<evidence type="ECO:0000313" key="1">
    <source>
        <dbReference type="EMBL" id="VDP84276.1"/>
    </source>
</evidence>
<gene>
    <name evidence="1" type="ORF">ECPE_LOCUS8836</name>
</gene>
<dbReference type="AlphaFoldDB" id="A0A183APF1"/>
<protein>
    <submittedName>
        <fullName evidence="3">Phosphorylase b kinase regulatory subunit</fullName>
    </submittedName>
</protein>
<dbReference type="PANTHER" id="PTHR33327">
    <property type="entry name" value="ENDONUCLEASE"/>
    <property type="match status" value="1"/>
</dbReference>
<reference evidence="1 2" key="2">
    <citation type="submission" date="2018-11" db="EMBL/GenBank/DDBJ databases">
        <authorList>
            <consortium name="Pathogen Informatics"/>
        </authorList>
    </citation>
    <scope>NUCLEOTIDE SEQUENCE [LARGE SCALE GENOMIC DNA]</scope>
    <source>
        <strain evidence="1 2">Egypt</strain>
    </source>
</reference>
<dbReference type="EMBL" id="UZAN01046540">
    <property type="protein sequence ID" value="VDP84276.1"/>
    <property type="molecule type" value="Genomic_DNA"/>
</dbReference>